<sequence>MPIDLSKVDPLTPKKELLEQAMRQSPGALSKLGKGKGGEEARIPADLKWLQEDKTALHDLVKQLDMTLGEVAREMRQAQTLMDNGRKQLDREQKLLYRQIKTLNGLLKKQIEAFELVNRQVKRIQLGETRVLPQIGIGLIGGLISAITVVVSLPWIELLIAQLK</sequence>
<organism evidence="3 4">
    <name type="scientific">Sulfurivirga caldicuralii</name>
    <dbReference type="NCBI Taxonomy" id="364032"/>
    <lineage>
        <taxon>Bacteria</taxon>
        <taxon>Pseudomonadati</taxon>
        <taxon>Pseudomonadota</taxon>
        <taxon>Gammaproteobacteria</taxon>
        <taxon>Thiotrichales</taxon>
        <taxon>Piscirickettsiaceae</taxon>
        <taxon>Sulfurivirga</taxon>
    </lineage>
</organism>
<dbReference type="RefSeq" id="WP_074200638.1">
    <property type="nucleotide sequence ID" value="NZ_FSRE01000001.1"/>
</dbReference>
<keyword evidence="2" id="KW-1133">Transmembrane helix</keyword>
<keyword evidence="2" id="KW-0812">Transmembrane</keyword>
<reference evidence="3 4" key="1">
    <citation type="submission" date="2016-11" db="EMBL/GenBank/DDBJ databases">
        <authorList>
            <person name="Jaros S."/>
            <person name="Januszkiewicz K."/>
            <person name="Wedrychowicz H."/>
        </authorList>
    </citation>
    <scope>NUCLEOTIDE SEQUENCE [LARGE SCALE GENOMIC DNA]</scope>
    <source>
        <strain evidence="3 4">DSM 17737</strain>
    </source>
</reference>
<evidence type="ECO:0000313" key="4">
    <source>
        <dbReference type="Proteomes" id="UP000198461"/>
    </source>
</evidence>
<feature type="region of interest" description="Disordered" evidence="1">
    <location>
        <begin position="20"/>
        <end position="39"/>
    </location>
</feature>
<keyword evidence="4" id="KW-1185">Reference proteome</keyword>
<evidence type="ECO:0000256" key="2">
    <source>
        <dbReference type="SAM" id="Phobius"/>
    </source>
</evidence>
<dbReference type="EMBL" id="FSRE01000001">
    <property type="protein sequence ID" value="SIN72475.1"/>
    <property type="molecule type" value="Genomic_DNA"/>
</dbReference>
<name>A0A1N6DNW7_9GAMM</name>
<protein>
    <submittedName>
        <fullName evidence="3">Uncharacterized protein</fullName>
    </submittedName>
</protein>
<dbReference type="OrthoDB" id="5612152at2"/>
<dbReference type="STRING" id="364032.SAMN05443662_0313"/>
<evidence type="ECO:0000256" key="1">
    <source>
        <dbReference type="SAM" id="MobiDB-lite"/>
    </source>
</evidence>
<dbReference type="Proteomes" id="UP000198461">
    <property type="component" value="Unassembled WGS sequence"/>
</dbReference>
<gene>
    <name evidence="3" type="ORF">SAMN05443662_0313</name>
</gene>
<dbReference type="AlphaFoldDB" id="A0A1N6DNW7"/>
<accession>A0A1N6DNW7</accession>
<keyword evidence="2" id="KW-0472">Membrane</keyword>
<proteinExistence type="predicted"/>
<evidence type="ECO:0000313" key="3">
    <source>
        <dbReference type="EMBL" id="SIN72475.1"/>
    </source>
</evidence>
<feature type="transmembrane region" description="Helical" evidence="2">
    <location>
        <begin position="131"/>
        <end position="156"/>
    </location>
</feature>